<accession>A0ABV9P458</accession>
<dbReference type="RefSeq" id="WP_379741517.1">
    <property type="nucleotide sequence ID" value="NZ_JBHSGW010000025.1"/>
</dbReference>
<evidence type="ECO:0000313" key="5">
    <source>
        <dbReference type="Proteomes" id="UP001595885"/>
    </source>
</evidence>
<dbReference type="Pfam" id="PF00144">
    <property type="entry name" value="Beta-lactamase"/>
    <property type="match status" value="1"/>
</dbReference>
<dbReference type="Gene3D" id="3.40.710.10">
    <property type="entry name" value="DD-peptidase/beta-lactamase superfamily"/>
    <property type="match status" value="1"/>
</dbReference>
<dbReference type="InterPro" id="IPR001466">
    <property type="entry name" value="Beta-lactam-related"/>
</dbReference>
<sequence>MKYLLNLLFLLILISCNNKEEKKIAQHTDTENLISKDSFVPIGFNKLPKKYIEQKKILVESFFNKHINTRDDFNGGFLVAKNGQIIFEKYQGEANFKTNEPITEKTSLHLASISKVLTASAIFRLVDDKKLTLDDKVQSILPTFPYGKITVRMLLNHRSGLAKYGNFTEPEKVWGRSKTLHNSDILDLMVKHNVPLNFRPDTKFAYCNTNYAILALVIEKLTNLSFPEAMQNLVFKPLQMNNTFVFEFEKQKDTVSQTYKSTKEKIPYDQLDAIYGDKNIYSTPQDLLKFDLATYSNNFISEDLKKEIFKGYSYEKKGIKNYGLGIRLREWETGQTVFYHNGWWHGNTTSYITLKKDTVTMIALSNKYTRKVYQTMKMSALFGDYPFELDEEGSE</sequence>
<dbReference type="PANTHER" id="PTHR46825">
    <property type="entry name" value="D-ALANYL-D-ALANINE-CARBOXYPEPTIDASE/ENDOPEPTIDASE AMPH"/>
    <property type="match status" value="1"/>
</dbReference>
<evidence type="ECO:0000259" key="3">
    <source>
        <dbReference type="Pfam" id="PF00144"/>
    </source>
</evidence>
<keyword evidence="4" id="KW-0378">Hydrolase</keyword>
<evidence type="ECO:0000313" key="4">
    <source>
        <dbReference type="EMBL" id="MFC4740342.1"/>
    </source>
</evidence>
<organism evidence="4 5">
    <name type="scientific">Flavobacterium ponti</name>
    <dbReference type="NCBI Taxonomy" id="665133"/>
    <lineage>
        <taxon>Bacteria</taxon>
        <taxon>Pseudomonadati</taxon>
        <taxon>Bacteroidota</taxon>
        <taxon>Flavobacteriia</taxon>
        <taxon>Flavobacteriales</taxon>
        <taxon>Flavobacteriaceae</taxon>
        <taxon>Flavobacterium</taxon>
    </lineage>
</organism>
<dbReference type="PANTHER" id="PTHR46825:SF11">
    <property type="entry name" value="PENICILLIN-BINDING PROTEIN 4"/>
    <property type="match status" value="1"/>
</dbReference>
<dbReference type="GO" id="GO:0016787">
    <property type="term" value="F:hydrolase activity"/>
    <property type="evidence" value="ECO:0007669"/>
    <property type="project" value="UniProtKB-KW"/>
</dbReference>
<dbReference type="EC" id="3.-.-.-" evidence="4"/>
<dbReference type="SUPFAM" id="SSF56601">
    <property type="entry name" value="beta-lactamase/transpeptidase-like"/>
    <property type="match status" value="1"/>
</dbReference>
<proteinExistence type="predicted"/>
<gene>
    <name evidence="4" type="ORF">ACFO3U_10090</name>
</gene>
<comment type="caution">
    <text evidence="4">The sequence shown here is derived from an EMBL/GenBank/DDBJ whole genome shotgun (WGS) entry which is preliminary data.</text>
</comment>
<protein>
    <submittedName>
        <fullName evidence="4">Serine hydrolase domain-containing protein</fullName>
        <ecNumber evidence="4">3.-.-.-</ecNumber>
    </submittedName>
</protein>
<keyword evidence="2" id="KW-0472">Membrane</keyword>
<dbReference type="EMBL" id="JBHSGW010000025">
    <property type="protein sequence ID" value="MFC4740342.1"/>
    <property type="molecule type" value="Genomic_DNA"/>
</dbReference>
<dbReference type="PROSITE" id="PS51257">
    <property type="entry name" value="PROKAR_LIPOPROTEIN"/>
    <property type="match status" value="1"/>
</dbReference>
<feature type="domain" description="Beta-lactamase-related" evidence="3">
    <location>
        <begin position="74"/>
        <end position="369"/>
    </location>
</feature>
<evidence type="ECO:0000256" key="2">
    <source>
        <dbReference type="ARBA" id="ARBA00023136"/>
    </source>
</evidence>
<dbReference type="InterPro" id="IPR012338">
    <property type="entry name" value="Beta-lactam/transpept-like"/>
</dbReference>
<comment type="subcellular location">
    <subcellularLocation>
        <location evidence="1">Membrane</location>
    </subcellularLocation>
</comment>
<reference evidence="5" key="1">
    <citation type="journal article" date="2019" name="Int. J. Syst. Evol. Microbiol.">
        <title>The Global Catalogue of Microorganisms (GCM) 10K type strain sequencing project: providing services to taxonomists for standard genome sequencing and annotation.</title>
        <authorList>
            <consortium name="The Broad Institute Genomics Platform"/>
            <consortium name="The Broad Institute Genome Sequencing Center for Infectious Disease"/>
            <person name="Wu L."/>
            <person name="Ma J."/>
        </authorList>
    </citation>
    <scope>NUCLEOTIDE SEQUENCE [LARGE SCALE GENOMIC DNA]</scope>
    <source>
        <strain evidence="5">CCUG 50349</strain>
    </source>
</reference>
<name>A0ABV9P458_9FLAO</name>
<keyword evidence="5" id="KW-1185">Reference proteome</keyword>
<dbReference type="Proteomes" id="UP001595885">
    <property type="component" value="Unassembled WGS sequence"/>
</dbReference>
<dbReference type="InterPro" id="IPR050491">
    <property type="entry name" value="AmpC-like"/>
</dbReference>
<evidence type="ECO:0000256" key="1">
    <source>
        <dbReference type="ARBA" id="ARBA00004370"/>
    </source>
</evidence>